<evidence type="ECO:0000256" key="1">
    <source>
        <dbReference type="ARBA" id="ARBA00004651"/>
    </source>
</evidence>
<keyword evidence="4 8" id="KW-1133">Transmembrane helix</keyword>
<keyword evidence="2" id="KW-1003">Cell membrane</keyword>
<dbReference type="Proteomes" id="UP000695000">
    <property type="component" value="Unplaced"/>
</dbReference>
<dbReference type="Pfam" id="PF08395">
    <property type="entry name" value="7tm_7"/>
    <property type="match status" value="1"/>
</dbReference>
<reference evidence="10" key="1">
    <citation type="submission" date="2025-08" db="UniProtKB">
        <authorList>
            <consortium name="RefSeq"/>
        </authorList>
    </citation>
    <scope>IDENTIFICATION</scope>
    <source>
        <tissue evidence="10">Whole Larva</tissue>
    </source>
</reference>
<proteinExistence type="predicted"/>
<keyword evidence="6" id="KW-0675">Receptor</keyword>
<dbReference type="PANTHER" id="PTHR21143:SF104">
    <property type="entry name" value="GUSTATORY RECEPTOR 8A-RELATED"/>
    <property type="match status" value="1"/>
</dbReference>
<evidence type="ECO:0000256" key="3">
    <source>
        <dbReference type="ARBA" id="ARBA00022692"/>
    </source>
</evidence>
<keyword evidence="5 8" id="KW-0472">Membrane</keyword>
<evidence type="ECO:0000256" key="5">
    <source>
        <dbReference type="ARBA" id="ARBA00023136"/>
    </source>
</evidence>
<gene>
    <name evidence="10" type="primary">LOC108567636</name>
</gene>
<protein>
    <submittedName>
        <fullName evidence="10">Gustatory and odorant receptor 24-like</fullName>
    </submittedName>
</protein>
<evidence type="ECO:0000256" key="7">
    <source>
        <dbReference type="ARBA" id="ARBA00023224"/>
    </source>
</evidence>
<evidence type="ECO:0000313" key="10">
    <source>
        <dbReference type="RefSeq" id="XP_017783719.1"/>
    </source>
</evidence>
<comment type="subcellular location">
    <subcellularLocation>
        <location evidence="1">Cell membrane</location>
        <topology evidence="1">Multi-pass membrane protein</topology>
    </subcellularLocation>
</comment>
<dbReference type="GeneID" id="108567636"/>
<keyword evidence="3 8" id="KW-0812">Transmembrane</keyword>
<keyword evidence="7" id="KW-0807">Transducer</keyword>
<keyword evidence="9" id="KW-1185">Reference proteome</keyword>
<name>A0ABM1NA69_NICVS</name>
<organism evidence="9 10">
    <name type="scientific">Nicrophorus vespilloides</name>
    <name type="common">Boreal carrion beetle</name>
    <dbReference type="NCBI Taxonomy" id="110193"/>
    <lineage>
        <taxon>Eukaryota</taxon>
        <taxon>Metazoa</taxon>
        <taxon>Ecdysozoa</taxon>
        <taxon>Arthropoda</taxon>
        <taxon>Hexapoda</taxon>
        <taxon>Insecta</taxon>
        <taxon>Pterygota</taxon>
        <taxon>Neoptera</taxon>
        <taxon>Endopterygota</taxon>
        <taxon>Coleoptera</taxon>
        <taxon>Polyphaga</taxon>
        <taxon>Staphyliniformia</taxon>
        <taxon>Silphidae</taxon>
        <taxon>Nicrophorinae</taxon>
        <taxon>Nicrophorus</taxon>
    </lineage>
</organism>
<sequence>MYRILCGSGNATDVQVEIKEIRSRFEHASQLINDFNAVHGYHALQFFGFFAIFYIYVLHSIIEMVTTGFHEIGMILFATCKMSQTVLISTMIIWGCDQISNQLKRILQSCYKCLLELPVAQTSKEMALEKELKALIEIMATNSSRLSAADFFDINCMIVARMISTVAINLIVVLQFSRNSLDQ</sequence>
<feature type="transmembrane region" description="Helical" evidence="8">
    <location>
        <begin position="43"/>
        <end position="62"/>
    </location>
</feature>
<dbReference type="InterPro" id="IPR013604">
    <property type="entry name" value="7TM_chemorcpt"/>
</dbReference>
<accession>A0ABM1NA69</accession>
<feature type="transmembrane region" description="Helical" evidence="8">
    <location>
        <begin position="74"/>
        <end position="95"/>
    </location>
</feature>
<evidence type="ECO:0000313" key="9">
    <source>
        <dbReference type="Proteomes" id="UP000695000"/>
    </source>
</evidence>
<dbReference type="PANTHER" id="PTHR21143">
    <property type="entry name" value="INVERTEBRATE GUSTATORY RECEPTOR"/>
    <property type="match status" value="1"/>
</dbReference>
<evidence type="ECO:0000256" key="2">
    <source>
        <dbReference type="ARBA" id="ARBA00022475"/>
    </source>
</evidence>
<evidence type="ECO:0000256" key="8">
    <source>
        <dbReference type="SAM" id="Phobius"/>
    </source>
</evidence>
<dbReference type="RefSeq" id="XP_017783719.1">
    <property type="nucleotide sequence ID" value="XM_017928230.1"/>
</dbReference>
<evidence type="ECO:0000256" key="6">
    <source>
        <dbReference type="ARBA" id="ARBA00023170"/>
    </source>
</evidence>
<evidence type="ECO:0000256" key="4">
    <source>
        <dbReference type="ARBA" id="ARBA00022989"/>
    </source>
</evidence>